<keyword evidence="2" id="KW-1185">Reference proteome</keyword>
<proteinExistence type="predicted"/>
<dbReference type="EMBL" id="JAGIZQ010000001">
    <property type="protein sequence ID" value="KAH6649232.1"/>
    <property type="molecule type" value="Genomic_DNA"/>
</dbReference>
<comment type="caution">
    <text evidence="1">The sequence shown here is derived from an EMBL/GenBank/DDBJ whole genome shotgun (WGS) entry which is preliminary data.</text>
</comment>
<organism evidence="1 2">
    <name type="scientific">Chaetomium tenue</name>
    <dbReference type="NCBI Taxonomy" id="1854479"/>
    <lineage>
        <taxon>Eukaryota</taxon>
        <taxon>Fungi</taxon>
        <taxon>Dikarya</taxon>
        <taxon>Ascomycota</taxon>
        <taxon>Pezizomycotina</taxon>
        <taxon>Sordariomycetes</taxon>
        <taxon>Sordariomycetidae</taxon>
        <taxon>Sordariales</taxon>
        <taxon>Chaetomiaceae</taxon>
        <taxon>Chaetomium</taxon>
    </lineage>
</organism>
<gene>
    <name evidence="1" type="ORF">F5144DRAFT_607450</name>
</gene>
<dbReference type="Proteomes" id="UP000724584">
    <property type="component" value="Unassembled WGS sequence"/>
</dbReference>
<evidence type="ECO:0000313" key="1">
    <source>
        <dbReference type="EMBL" id="KAH6649232.1"/>
    </source>
</evidence>
<reference evidence="1 2" key="1">
    <citation type="journal article" date="2021" name="Nat. Commun.">
        <title>Genetic determinants of endophytism in the Arabidopsis root mycobiome.</title>
        <authorList>
            <person name="Mesny F."/>
            <person name="Miyauchi S."/>
            <person name="Thiergart T."/>
            <person name="Pickel B."/>
            <person name="Atanasova L."/>
            <person name="Karlsson M."/>
            <person name="Huettel B."/>
            <person name="Barry K.W."/>
            <person name="Haridas S."/>
            <person name="Chen C."/>
            <person name="Bauer D."/>
            <person name="Andreopoulos W."/>
            <person name="Pangilinan J."/>
            <person name="LaButti K."/>
            <person name="Riley R."/>
            <person name="Lipzen A."/>
            <person name="Clum A."/>
            <person name="Drula E."/>
            <person name="Henrissat B."/>
            <person name="Kohler A."/>
            <person name="Grigoriev I.V."/>
            <person name="Martin F.M."/>
            <person name="Hacquard S."/>
        </authorList>
    </citation>
    <scope>NUCLEOTIDE SEQUENCE [LARGE SCALE GENOMIC DNA]</scope>
    <source>
        <strain evidence="1 2">MPI-SDFR-AT-0079</strain>
    </source>
</reference>
<sequence>MPAKSKYTNKAEDAAGNANGDGPLSVLTAREQTMLLQGLLTVPGFPGGIQIDYPKVAERMGLKNPRSVANAWSLIKGKINAYDKKYREDNNLPSAADEAAAVAQADDAEDENPAPKKRARASKTTTATAAKPAVAPAPRRRKPAAATKAPRWPRHSIMGPLSEPLATAGEWEDDEEEAEEETGAADLGEI</sequence>
<name>A0ACB7PLT3_9PEZI</name>
<evidence type="ECO:0000313" key="2">
    <source>
        <dbReference type="Proteomes" id="UP000724584"/>
    </source>
</evidence>
<accession>A0ACB7PLT3</accession>
<protein>
    <submittedName>
        <fullName evidence="1">Uncharacterized protein</fullName>
    </submittedName>
</protein>